<name>A0A2P2PPZ9_RHIMU</name>
<evidence type="ECO:0000313" key="1">
    <source>
        <dbReference type="EMBL" id="MBX56832.1"/>
    </source>
</evidence>
<organism evidence="1">
    <name type="scientific">Rhizophora mucronata</name>
    <name type="common">Asiatic mangrove</name>
    <dbReference type="NCBI Taxonomy" id="61149"/>
    <lineage>
        <taxon>Eukaryota</taxon>
        <taxon>Viridiplantae</taxon>
        <taxon>Streptophyta</taxon>
        <taxon>Embryophyta</taxon>
        <taxon>Tracheophyta</taxon>
        <taxon>Spermatophyta</taxon>
        <taxon>Magnoliopsida</taxon>
        <taxon>eudicotyledons</taxon>
        <taxon>Gunneridae</taxon>
        <taxon>Pentapetalae</taxon>
        <taxon>rosids</taxon>
        <taxon>fabids</taxon>
        <taxon>Malpighiales</taxon>
        <taxon>Rhizophoraceae</taxon>
        <taxon>Rhizophora</taxon>
    </lineage>
</organism>
<reference evidence="1" key="1">
    <citation type="submission" date="2018-02" db="EMBL/GenBank/DDBJ databases">
        <title>Rhizophora mucronata_Transcriptome.</title>
        <authorList>
            <person name="Meera S.P."/>
            <person name="Sreeshan A."/>
            <person name="Augustine A."/>
        </authorList>
    </citation>
    <scope>NUCLEOTIDE SEQUENCE</scope>
    <source>
        <tissue evidence="1">Leaf</tissue>
    </source>
</reference>
<accession>A0A2P2PPZ9</accession>
<dbReference type="EMBL" id="GGEC01076348">
    <property type="protein sequence ID" value="MBX56832.1"/>
    <property type="molecule type" value="Transcribed_RNA"/>
</dbReference>
<protein>
    <submittedName>
        <fullName evidence="1">Uncharacterized protein</fullName>
    </submittedName>
</protein>
<sequence>MVHNHYPLYLCVHIIVTVDESSPENERKDNPLFLMTHEFLRK</sequence>
<dbReference type="AlphaFoldDB" id="A0A2P2PPZ9"/>
<proteinExistence type="predicted"/>